<feature type="domain" description="FAS1" evidence="2">
    <location>
        <begin position="32"/>
        <end position="176"/>
    </location>
</feature>
<feature type="domain" description="FAS1" evidence="2">
    <location>
        <begin position="178"/>
        <end position="324"/>
    </location>
</feature>
<dbReference type="AlphaFoldDB" id="A0A256A2A8"/>
<organism evidence="3 4">
    <name type="scientific">Flavobacterium aurantiibacter</name>
    <dbReference type="NCBI Taxonomy" id="2023067"/>
    <lineage>
        <taxon>Bacteria</taxon>
        <taxon>Pseudomonadati</taxon>
        <taxon>Bacteroidota</taxon>
        <taxon>Flavobacteriia</taxon>
        <taxon>Flavobacteriales</taxon>
        <taxon>Flavobacteriaceae</taxon>
        <taxon>Flavobacterium</taxon>
    </lineage>
</organism>
<sequence length="326" mass="33885">MKNLRKFAAIALGALALTTFNSCDDSDSNGETRNIAEIASATPDLSILVQALTRAGLVDNVSGNTNLTVFAPTNEAFLDFLEANNFETLEDVPVPLLQKVLLNHVVAGSLRSSDLQTGYVKTLSTGAASTTSNISMFINTNGGVVLNGGVPNGGATVTTPNIAARNGVIHIVNSVISVPDVVDLVLANPNYSSLRDALTRNDQPDFVSLLRTQVGTEPAPVTVFAPDNDAFAALLGELNAPNLAAIDGATLTAVLYYHVVAGANVLSGSLQNNQPVTTAGDGIFTIQLPATGAQITDGDNRVTKIVATDIQGDNGVIHEIDRVLLP</sequence>
<dbReference type="PROSITE" id="PS50213">
    <property type="entry name" value="FAS1"/>
    <property type="match status" value="2"/>
</dbReference>
<dbReference type="InterPro" id="IPR036378">
    <property type="entry name" value="FAS1_dom_sf"/>
</dbReference>
<protein>
    <recommendedName>
        <fullName evidence="2">FAS1 domain-containing protein</fullName>
    </recommendedName>
</protein>
<dbReference type="SUPFAM" id="SSF82153">
    <property type="entry name" value="FAS1 domain"/>
    <property type="match status" value="2"/>
</dbReference>
<dbReference type="OrthoDB" id="9800666at2"/>
<evidence type="ECO:0000313" key="3">
    <source>
        <dbReference type="EMBL" id="OYQ47779.1"/>
    </source>
</evidence>
<evidence type="ECO:0000313" key="4">
    <source>
        <dbReference type="Proteomes" id="UP000216035"/>
    </source>
</evidence>
<reference evidence="3 4" key="1">
    <citation type="submission" date="2017-07" db="EMBL/GenBank/DDBJ databases">
        <title>Flavobacterium cyanobacteriorum sp. nov., isolated from cyanobacterial aggregates in a eutrophic lake.</title>
        <authorList>
            <person name="Cai H."/>
        </authorList>
    </citation>
    <scope>NUCLEOTIDE SEQUENCE [LARGE SCALE GENOMIC DNA]</scope>
    <source>
        <strain evidence="3 4">TH167</strain>
    </source>
</reference>
<keyword evidence="4" id="KW-1185">Reference proteome</keyword>
<comment type="caution">
    <text evidence="3">The sequence shown here is derived from an EMBL/GenBank/DDBJ whole genome shotgun (WGS) entry which is preliminary data.</text>
</comment>
<keyword evidence="1" id="KW-0732">Signal</keyword>
<dbReference type="SMART" id="SM00554">
    <property type="entry name" value="FAS1"/>
    <property type="match status" value="2"/>
</dbReference>
<dbReference type="PANTHER" id="PTHR10900:SF77">
    <property type="entry name" value="FI19380P1"/>
    <property type="match status" value="1"/>
</dbReference>
<dbReference type="GO" id="GO:0005615">
    <property type="term" value="C:extracellular space"/>
    <property type="evidence" value="ECO:0007669"/>
    <property type="project" value="TreeGrafter"/>
</dbReference>
<dbReference type="InterPro" id="IPR000782">
    <property type="entry name" value="FAS1_domain"/>
</dbReference>
<name>A0A256A2A8_9FLAO</name>
<accession>A0A256A2A8</accession>
<dbReference type="EMBL" id="NOXX01000141">
    <property type="protein sequence ID" value="OYQ47779.1"/>
    <property type="molecule type" value="Genomic_DNA"/>
</dbReference>
<dbReference type="FunFam" id="2.30.180.10:FF:000032">
    <property type="entry name" value="Fasciclin domain-containing protein, putative"/>
    <property type="match status" value="1"/>
</dbReference>
<feature type="chain" id="PRO_5012920098" description="FAS1 domain-containing protein" evidence="1">
    <location>
        <begin position="24"/>
        <end position="326"/>
    </location>
</feature>
<dbReference type="InterPro" id="IPR050904">
    <property type="entry name" value="Adhesion/Biosynth-related"/>
</dbReference>
<dbReference type="Proteomes" id="UP000216035">
    <property type="component" value="Unassembled WGS sequence"/>
</dbReference>
<dbReference type="PANTHER" id="PTHR10900">
    <property type="entry name" value="PERIOSTIN-RELATED"/>
    <property type="match status" value="1"/>
</dbReference>
<dbReference type="Pfam" id="PF02469">
    <property type="entry name" value="Fasciclin"/>
    <property type="match status" value="2"/>
</dbReference>
<feature type="signal peptide" evidence="1">
    <location>
        <begin position="1"/>
        <end position="23"/>
    </location>
</feature>
<evidence type="ECO:0000256" key="1">
    <source>
        <dbReference type="SAM" id="SignalP"/>
    </source>
</evidence>
<dbReference type="RefSeq" id="WP_094485271.1">
    <property type="nucleotide sequence ID" value="NZ_NOXX01000141.1"/>
</dbReference>
<dbReference type="Gene3D" id="2.30.180.10">
    <property type="entry name" value="FAS1 domain"/>
    <property type="match status" value="2"/>
</dbReference>
<evidence type="ECO:0000259" key="2">
    <source>
        <dbReference type="PROSITE" id="PS50213"/>
    </source>
</evidence>
<gene>
    <name evidence="3" type="ORF">CHX27_02925</name>
</gene>
<proteinExistence type="predicted"/>